<gene>
    <name evidence="1" type="ORF">HHI36_023878</name>
</gene>
<keyword evidence="2" id="KW-1185">Reference proteome</keyword>
<dbReference type="Proteomes" id="UP001516400">
    <property type="component" value="Unassembled WGS sequence"/>
</dbReference>
<organism evidence="1 2">
    <name type="scientific">Cryptolaemus montrouzieri</name>
    <dbReference type="NCBI Taxonomy" id="559131"/>
    <lineage>
        <taxon>Eukaryota</taxon>
        <taxon>Metazoa</taxon>
        <taxon>Ecdysozoa</taxon>
        <taxon>Arthropoda</taxon>
        <taxon>Hexapoda</taxon>
        <taxon>Insecta</taxon>
        <taxon>Pterygota</taxon>
        <taxon>Neoptera</taxon>
        <taxon>Endopterygota</taxon>
        <taxon>Coleoptera</taxon>
        <taxon>Polyphaga</taxon>
        <taxon>Cucujiformia</taxon>
        <taxon>Coccinelloidea</taxon>
        <taxon>Coccinellidae</taxon>
        <taxon>Scymninae</taxon>
        <taxon>Scymnini</taxon>
        <taxon>Cryptolaemus</taxon>
    </lineage>
</organism>
<reference evidence="1 2" key="1">
    <citation type="journal article" date="2021" name="BMC Biol.">
        <title>Horizontally acquired antibacterial genes associated with adaptive radiation of ladybird beetles.</title>
        <authorList>
            <person name="Li H.S."/>
            <person name="Tang X.F."/>
            <person name="Huang Y.H."/>
            <person name="Xu Z.Y."/>
            <person name="Chen M.L."/>
            <person name="Du X.Y."/>
            <person name="Qiu B.Y."/>
            <person name="Chen P.T."/>
            <person name="Zhang W."/>
            <person name="Slipinski A."/>
            <person name="Escalona H.E."/>
            <person name="Waterhouse R.M."/>
            <person name="Zwick A."/>
            <person name="Pang H."/>
        </authorList>
    </citation>
    <scope>NUCLEOTIDE SEQUENCE [LARGE SCALE GENOMIC DNA]</scope>
    <source>
        <strain evidence="1">SYSU2018</strain>
    </source>
</reference>
<proteinExistence type="predicted"/>
<dbReference type="AlphaFoldDB" id="A0ABD2PI89"/>
<comment type="caution">
    <text evidence="1">The sequence shown here is derived from an EMBL/GenBank/DDBJ whole genome shotgun (WGS) entry which is preliminary data.</text>
</comment>
<evidence type="ECO:0000313" key="2">
    <source>
        <dbReference type="Proteomes" id="UP001516400"/>
    </source>
</evidence>
<protein>
    <submittedName>
        <fullName evidence="1">Uncharacterized protein</fullName>
    </submittedName>
</protein>
<sequence>MQWVKGKEKILSTRKKDAKDFMKDSQGEQLCLNIQEFFALYTFLVMEAIRHLQNKYINFQSQPVASRSITEVTDLVVNHLVQRHIKSPTGDDLNSCQASFHEKF</sequence>
<name>A0ABD2PI89_9CUCU</name>
<evidence type="ECO:0000313" key="1">
    <source>
        <dbReference type="EMBL" id="KAL3290538.1"/>
    </source>
</evidence>
<accession>A0ABD2PI89</accession>
<dbReference type="EMBL" id="JABFTP020000186">
    <property type="protein sequence ID" value="KAL3290538.1"/>
    <property type="molecule type" value="Genomic_DNA"/>
</dbReference>